<gene>
    <name evidence="2" type="ORF">LMG3441_04636</name>
</gene>
<evidence type="ECO:0000313" key="2">
    <source>
        <dbReference type="EMBL" id="CAB3730649.1"/>
    </source>
</evidence>
<evidence type="ECO:0000313" key="3">
    <source>
        <dbReference type="Proteomes" id="UP000494269"/>
    </source>
</evidence>
<dbReference type="PROSITE" id="PS01124">
    <property type="entry name" value="HTH_ARAC_FAMILY_2"/>
    <property type="match status" value="1"/>
</dbReference>
<evidence type="ECO:0000259" key="1">
    <source>
        <dbReference type="PROSITE" id="PS01124"/>
    </source>
</evidence>
<dbReference type="GO" id="GO:0003700">
    <property type="term" value="F:DNA-binding transcription factor activity"/>
    <property type="evidence" value="ECO:0007669"/>
    <property type="project" value="InterPro"/>
</dbReference>
<dbReference type="GO" id="GO:0043565">
    <property type="term" value="F:sequence-specific DNA binding"/>
    <property type="evidence" value="ECO:0007669"/>
    <property type="project" value="InterPro"/>
</dbReference>
<reference evidence="2 3" key="1">
    <citation type="submission" date="2020-04" db="EMBL/GenBank/DDBJ databases">
        <authorList>
            <person name="De Canck E."/>
        </authorList>
    </citation>
    <scope>NUCLEOTIDE SEQUENCE [LARGE SCALE GENOMIC DNA]</scope>
    <source>
        <strain evidence="2 3">LMG 3441</strain>
    </source>
</reference>
<accession>A0A6S7AJI2</accession>
<proteinExistence type="predicted"/>
<dbReference type="EMBL" id="CADIJQ010000009">
    <property type="protein sequence ID" value="CAB3730649.1"/>
    <property type="molecule type" value="Genomic_DNA"/>
</dbReference>
<organism evidence="2 3">
    <name type="scientific">Achromobacter kerstersii</name>
    <dbReference type="NCBI Taxonomy" id="1353890"/>
    <lineage>
        <taxon>Bacteria</taxon>
        <taxon>Pseudomonadati</taxon>
        <taxon>Pseudomonadota</taxon>
        <taxon>Betaproteobacteria</taxon>
        <taxon>Burkholderiales</taxon>
        <taxon>Alcaligenaceae</taxon>
        <taxon>Achromobacter</taxon>
    </lineage>
</organism>
<protein>
    <recommendedName>
        <fullName evidence="1">HTH araC/xylS-type domain-containing protein</fullName>
    </recommendedName>
</protein>
<keyword evidence="3" id="KW-1185">Reference proteome</keyword>
<sequence>MKLQHFESFDSYAAALFHADVRVFLLGSKDGGWRTGHLDVDGIDVQRGVTRVPNLCEAAGWATHLTLLLPEPSPAQAWLNGVPFSQDSMGVLAPGKGFVFRAAGPNDWVSIALPLASDLLMDDSFAAQTLRRWASAADMVKADPLQVAALREAALLSMAPACPPALGRRLVEQRLRNLIANRVPHDKNKGRPSLRLPQLCELALAIFRDPQQAVHVDELRKGLKISERSLRDVFQACFGMSPGHYLALRKLHDVYLDLAHSNNQQTVSDCFFQHGYPYSTYAAARYHDLFLETPSETRRRRHPHSHPA</sequence>
<dbReference type="Pfam" id="PF12833">
    <property type="entry name" value="HTH_18"/>
    <property type="match status" value="1"/>
</dbReference>
<dbReference type="Gene3D" id="1.10.10.60">
    <property type="entry name" value="Homeodomain-like"/>
    <property type="match status" value="1"/>
</dbReference>
<dbReference type="InterPro" id="IPR018060">
    <property type="entry name" value="HTH_AraC"/>
</dbReference>
<dbReference type="AlphaFoldDB" id="A0A6S7AJI2"/>
<name>A0A6S7AJI2_9BURK</name>
<dbReference type="Proteomes" id="UP000494269">
    <property type="component" value="Unassembled WGS sequence"/>
</dbReference>
<feature type="domain" description="HTH araC/xylS-type" evidence="1">
    <location>
        <begin position="200"/>
        <end position="300"/>
    </location>
</feature>
<dbReference type="RefSeq" id="WP_175171105.1">
    <property type="nucleotide sequence ID" value="NZ_CADIJQ010000009.1"/>
</dbReference>
<dbReference type="SMART" id="SM00342">
    <property type="entry name" value="HTH_ARAC"/>
    <property type="match status" value="1"/>
</dbReference>